<feature type="region of interest" description="Disordered" evidence="2">
    <location>
        <begin position="298"/>
        <end position="344"/>
    </location>
</feature>
<feature type="region of interest" description="Disordered" evidence="2">
    <location>
        <begin position="1"/>
        <end position="89"/>
    </location>
</feature>
<proteinExistence type="predicted"/>
<keyword evidence="4" id="KW-1185">Reference proteome</keyword>
<dbReference type="OrthoDB" id="3946700at2759"/>
<evidence type="ECO:0000313" key="4">
    <source>
        <dbReference type="Proteomes" id="UP000184330"/>
    </source>
</evidence>
<name>A0A1L7X401_9HELO</name>
<organism evidence="3 4">
    <name type="scientific">Phialocephala subalpina</name>
    <dbReference type="NCBI Taxonomy" id="576137"/>
    <lineage>
        <taxon>Eukaryota</taxon>
        <taxon>Fungi</taxon>
        <taxon>Dikarya</taxon>
        <taxon>Ascomycota</taxon>
        <taxon>Pezizomycotina</taxon>
        <taxon>Leotiomycetes</taxon>
        <taxon>Helotiales</taxon>
        <taxon>Mollisiaceae</taxon>
        <taxon>Phialocephala</taxon>
        <taxon>Phialocephala fortinii species complex</taxon>
    </lineage>
</organism>
<feature type="compositionally biased region" description="Low complexity" evidence="2">
    <location>
        <begin position="298"/>
        <end position="311"/>
    </location>
</feature>
<feature type="region of interest" description="Disordered" evidence="2">
    <location>
        <begin position="102"/>
        <end position="132"/>
    </location>
</feature>
<reference evidence="3 4" key="1">
    <citation type="submission" date="2016-03" db="EMBL/GenBank/DDBJ databases">
        <authorList>
            <person name="Ploux O."/>
        </authorList>
    </citation>
    <scope>NUCLEOTIDE SEQUENCE [LARGE SCALE GENOMIC DNA]</scope>
    <source>
        <strain evidence="3 4">UAMH 11012</strain>
    </source>
</reference>
<accession>A0A1L7X401</accession>
<dbReference type="EMBL" id="FJOG01000014">
    <property type="protein sequence ID" value="CZR59727.1"/>
    <property type="molecule type" value="Genomic_DNA"/>
</dbReference>
<feature type="compositionally biased region" description="Polar residues" evidence="2">
    <location>
        <begin position="312"/>
        <end position="326"/>
    </location>
</feature>
<dbReference type="AlphaFoldDB" id="A0A1L7X401"/>
<sequence length="424" mass="46752">MGLPLFITPVEPELAAKSAEKATSGPRSSIRRQRTVRGPHARPSAELRRRMLGMVAEPEEYEASENRQAAASTLSEARDPQTRSMGWFEQERMRLRDTLSFERQHPPSNEIDGPFMPPVPESRDYSGTEDRQREILRLRAVRQDLRRMARRRPAPTPPYTDADLNYMPRTGPGISSPRPSSLTPARSPSHQPVSAAADTSPRPPLEDSDFIFTRGPPYADRATRAALSDRVQALNRASNNMERSQRLIRQARLDGLGDRDRSLSPENGAAWDILLTSITPDPQPPSAGSSFASSAAAAASSSSGSGPASASTSMTSVDRNGDSTNVLDCDISESGSNTDEDEEDIYELQDLNRTRGGRFWRTYADVVTSRADRAARNGGTDTEHLGGMLRIISRLAERDEIPDEWWASAGLSRNIRREPTEPTT</sequence>
<feature type="compositionally biased region" description="Basic residues" evidence="2">
    <location>
        <begin position="29"/>
        <end position="40"/>
    </location>
</feature>
<evidence type="ECO:0000256" key="2">
    <source>
        <dbReference type="SAM" id="MobiDB-lite"/>
    </source>
</evidence>
<feature type="compositionally biased region" description="Polar residues" evidence="2">
    <location>
        <begin position="66"/>
        <end position="75"/>
    </location>
</feature>
<feature type="compositionally biased region" description="Basic and acidic residues" evidence="2">
    <location>
        <begin position="121"/>
        <end position="132"/>
    </location>
</feature>
<keyword evidence="1" id="KW-0175">Coiled coil</keyword>
<gene>
    <name evidence="3" type="ORF">PAC_09621</name>
</gene>
<feature type="region of interest" description="Disordered" evidence="2">
    <location>
        <begin position="146"/>
        <end position="216"/>
    </location>
</feature>
<evidence type="ECO:0000256" key="1">
    <source>
        <dbReference type="SAM" id="Coils"/>
    </source>
</evidence>
<feature type="compositionally biased region" description="Polar residues" evidence="2">
    <location>
        <begin position="177"/>
        <end position="192"/>
    </location>
</feature>
<protein>
    <submittedName>
        <fullName evidence="3">Uncharacterized protein</fullName>
    </submittedName>
</protein>
<feature type="coiled-coil region" evidence="1">
    <location>
        <begin position="224"/>
        <end position="254"/>
    </location>
</feature>
<evidence type="ECO:0000313" key="3">
    <source>
        <dbReference type="EMBL" id="CZR59727.1"/>
    </source>
</evidence>
<dbReference type="Proteomes" id="UP000184330">
    <property type="component" value="Unassembled WGS sequence"/>
</dbReference>